<gene>
    <name evidence="2" type="ORF">B0H67DRAFT_598098</name>
</gene>
<name>A0AA40AYT4_9PEZI</name>
<comment type="caution">
    <text evidence="2">The sequence shown here is derived from an EMBL/GenBank/DDBJ whole genome shotgun (WGS) entry which is preliminary data.</text>
</comment>
<evidence type="ECO:0000256" key="1">
    <source>
        <dbReference type="SAM" id="MobiDB-lite"/>
    </source>
</evidence>
<feature type="compositionally biased region" description="Low complexity" evidence="1">
    <location>
        <begin position="18"/>
        <end position="30"/>
    </location>
</feature>
<dbReference type="AlphaFoldDB" id="A0AA40AYT4"/>
<protein>
    <submittedName>
        <fullName evidence="2">Uncharacterized protein</fullName>
    </submittedName>
</protein>
<feature type="region of interest" description="Disordered" evidence="1">
    <location>
        <begin position="1"/>
        <end position="38"/>
    </location>
</feature>
<organism evidence="2 3">
    <name type="scientific">Lasiosphaeris hirsuta</name>
    <dbReference type="NCBI Taxonomy" id="260670"/>
    <lineage>
        <taxon>Eukaryota</taxon>
        <taxon>Fungi</taxon>
        <taxon>Dikarya</taxon>
        <taxon>Ascomycota</taxon>
        <taxon>Pezizomycotina</taxon>
        <taxon>Sordariomycetes</taxon>
        <taxon>Sordariomycetidae</taxon>
        <taxon>Sordariales</taxon>
        <taxon>Lasiosphaeriaceae</taxon>
        <taxon>Lasiosphaeris</taxon>
    </lineage>
</organism>
<feature type="compositionally biased region" description="Basic and acidic residues" evidence="1">
    <location>
        <begin position="121"/>
        <end position="144"/>
    </location>
</feature>
<accession>A0AA40AYT4</accession>
<reference evidence="2" key="1">
    <citation type="submission" date="2023-06" db="EMBL/GenBank/DDBJ databases">
        <title>Genome-scale phylogeny and comparative genomics of the fungal order Sordariales.</title>
        <authorList>
            <consortium name="Lawrence Berkeley National Laboratory"/>
            <person name="Hensen N."/>
            <person name="Bonometti L."/>
            <person name="Westerberg I."/>
            <person name="Brannstrom I.O."/>
            <person name="Guillou S."/>
            <person name="Cros-Aarteil S."/>
            <person name="Calhoun S."/>
            <person name="Haridas S."/>
            <person name="Kuo A."/>
            <person name="Mondo S."/>
            <person name="Pangilinan J."/>
            <person name="Riley R."/>
            <person name="Labutti K."/>
            <person name="Andreopoulos B."/>
            <person name="Lipzen A."/>
            <person name="Chen C."/>
            <person name="Yanf M."/>
            <person name="Daum C."/>
            <person name="Ng V."/>
            <person name="Clum A."/>
            <person name="Steindorff A."/>
            <person name="Ohm R."/>
            <person name="Martin F."/>
            <person name="Silar P."/>
            <person name="Natvig D."/>
            <person name="Lalanne C."/>
            <person name="Gautier V."/>
            <person name="Ament-Velasquez S.L."/>
            <person name="Kruys A."/>
            <person name="Hutchinson M.I."/>
            <person name="Powell A.J."/>
            <person name="Barry K."/>
            <person name="Miller A.N."/>
            <person name="Grigoriev I.V."/>
            <person name="Debuchy R."/>
            <person name="Gladieux P."/>
            <person name="Thoren M.H."/>
            <person name="Johannesson H."/>
        </authorList>
    </citation>
    <scope>NUCLEOTIDE SEQUENCE</scope>
    <source>
        <strain evidence="2">SMH4607-1</strain>
    </source>
</reference>
<evidence type="ECO:0000313" key="2">
    <source>
        <dbReference type="EMBL" id="KAK0724509.1"/>
    </source>
</evidence>
<feature type="region of interest" description="Disordered" evidence="1">
    <location>
        <begin position="240"/>
        <end position="289"/>
    </location>
</feature>
<feature type="compositionally biased region" description="Pro residues" evidence="1">
    <location>
        <begin position="269"/>
        <end position="279"/>
    </location>
</feature>
<proteinExistence type="predicted"/>
<dbReference type="Proteomes" id="UP001172102">
    <property type="component" value="Unassembled WGS sequence"/>
</dbReference>
<sequence>MASLIPDLDTLAEDLPPTYTESTNTTTTTTNQDLPPSLTSYYTSPITTHLSSLPSRLRAAQAAHLTTQASRDLDIITRLAPAVETFLRDLTSSARAPPAVAELTLIPAAAVPRGWALSGAAERRREGEAVRVVRVDSGKEDSKRSSGGASGGSKAVEAGYVARDDGEDDSDGDGRARGNGEEPGFDEWGRFNGGEGDGGESASVPTSWWYFRDERMARRLAGYLQPKAEVKTERRQIQQAVVDAKKQPSGWRWGRKKSGSESVSAPAAASPPPFSPSPSPAAETEDRVNMTVRAMEVTFRKENDFGVWESRNGFGIVVTVKVKQT</sequence>
<feature type="region of interest" description="Disordered" evidence="1">
    <location>
        <begin position="119"/>
        <end position="203"/>
    </location>
</feature>
<evidence type="ECO:0000313" key="3">
    <source>
        <dbReference type="Proteomes" id="UP001172102"/>
    </source>
</evidence>
<dbReference type="EMBL" id="JAUKUA010000002">
    <property type="protein sequence ID" value="KAK0724509.1"/>
    <property type="molecule type" value="Genomic_DNA"/>
</dbReference>
<keyword evidence="3" id="KW-1185">Reference proteome</keyword>